<keyword evidence="1" id="KW-0732">Signal</keyword>
<proteinExistence type="predicted"/>
<protein>
    <recommendedName>
        <fullName evidence="2">HAT C-terminal dimerisation domain-containing protein</fullName>
    </recommendedName>
</protein>
<dbReference type="EMBL" id="QXFW01002566">
    <property type="protein sequence ID" value="KAE8977367.1"/>
    <property type="molecule type" value="Genomic_DNA"/>
</dbReference>
<evidence type="ECO:0000313" key="4">
    <source>
        <dbReference type="EMBL" id="KAE9314479.1"/>
    </source>
</evidence>
<dbReference type="Proteomes" id="UP000486351">
    <property type="component" value="Unassembled WGS sequence"/>
</dbReference>
<evidence type="ECO:0000313" key="5">
    <source>
        <dbReference type="Proteomes" id="UP000460718"/>
    </source>
</evidence>
<name>A0A6A3I6H3_9STRA</name>
<dbReference type="GO" id="GO:0046983">
    <property type="term" value="F:protein dimerization activity"/>
    <property type="evidence" value="ECO:0007669"/>
    <property type="project" value="InterPro"/>
</dbReference>
<dbReference type="EMBL" id="QXFY01001569">
    <property type="protein sequence ID" value="KAE9314479.1"/>
    <property type="molecule type" value="Genomic_DNA"/>
</dbReference>
<feature type="domain" description="HAT C-terminal dimerisation" evidence="2">
    <location>
        <begin position="4"/>
        <end position="59"/>
    </location>
</feature>
<evidence type="ECO:0000256" key="1">
    <source>
        <dbReference type="SAM" id="SignalP"/>
    </source>
</evidence>
<dbReference type="InterPro" id="IPR008906">
    <property type="entry name" value="HATC_C_dom"/>
</dbReference>
<dbReference type="SUPFAM" id="SSF53098">
    <property type="entry name" value="Ribonuclease H-like"/>
    <property type="match status" value="1"/>
</dbReference>
<comment type="caution">
    <text evidence="3">The sequence shown here is derived from an EMBL/GenBank/DDBJ whole genome shotgun (WGS) entry which is preliminary data.</text>
</comment>
<gene>
    <name evidence="4" type="ORF">PF008_g19482</name>
    <name evidence="3" type="ORF">PF011_g23678</name>
</gene>
<accession>A0A6A3I6H3</accession>
<feature type="chain" id="PRO_5033521118" description="HAT C-terminal dimerisation domain-containing protein" evidence="1">
    <location>
        <begin position="18"/>
        <end position="83"/>
    </location>
</feature>
<dbReference type="PANTHER" id="PTHR45749">
    <property type="match status" value="1"/>
</dbReference>
<dbReference type="PANTHER" id="PTHR45749:SF26">
    <property type="entry name" value="ZINC FINGER MYM-TYPE PROTEIN 1-LIKE"/>
    <property type="match status" value="1"/>
</dbReference>
<reference evidence="5 6" key="1">
    <citation type="submission" date="2018-09" db="EMBL/GenBank/DDBJ databases">
        <title>Genomic investigation of the strawberry pathogen Phytophthora fragariae indicates pathogenicity is determined by transcriptional variation in three key races.</title>
        <authorList>
            <person name="Adams T.M."/>
            <person name="Armitage A.D."/>
            <person name="Sobczyk M.K."/>
            <person name="Bates H.J."/>
            <person name="Dunwell J.M."/>
            <person name="Nellist C.F."/>
            <person name="Harrison R.J."/>
        </authorList>
    </citation>
    <scope>NUCLEOTIDE SEQUENCE [LARGE SCALE GENOMIC DNA]</scope>
    <source>
        <strain evidence="4 6">NOV-77</strain>
        <strain evidence="3 5">SCRP245</strain>
    </source>
</reference>
<evidence type="ECO:0000313" key="6">
    <source>
        <dbReference type="Proteomes" id="UP000486351"/>
    </source>
</evidence>
<dbReference type="AlphaFoldDB" id="A0A6A3I6H3"/>
<feature type="signal peptide" evidence="1">
    <location>
        <begin position="1"/>
        <end position="17"/>
    </location>
</feature>
<evidence type="ECO:0000259" key="2">
    <source>
        <dbReference type="Pfam" id="PF05699"/>
    </source>
</evidence>
<evidence type="ECO:0000313" key="3">
    <source>
        <dbReference type="EMBL" id="KAE8977367.1"/>
    </source>
</evidence>
<dbReference type="Pfam" id="PF05699">
    <property type="entry name" value="Dimer_Tnp_hAT"/>
    <property type="match status" value="1"/>
</dbReference>
<organism evidence="3 5">
    <name type="scientific">Phytophthora fragariae</name>
    <dbReference type="NCBI Taxonomy" id="53985"/>
    <lineage>
        <taxon>Eukaryota</taxon>
        <taxon>Sar</taxon>
        <taxon>Stramenopiles</taxon>
        <taxon>Oomycota</taxon>
        <taxon>Peronosporomycetes</taxon>
        <taxon>Peronosporales</taxon>
        <taxon>Peronosporaceae</taxon>
        <taxon>Phytophthora</taxon>
    </lineage>
</organism>
<dbReference type="InterPro" id="IPR012337">
    <property type="entry name" value="RNaseH-like_sf"/>
</dbReference>
<dbReference type="Proteomes" id="UP000460718">
    <property type="component" value="Unassembled WGS sequence"/>
</dbReference>
<sequence>MIPSFPTLHRLIRLVCGLPVSTAETQRSFSAMTRLKTMLRTTMREAWMSDLLLLSIDNDLSATVDHETILNDFRDLRDRRILI</sequence>